<proteinExistence type="predicted"/>
<dbReference type="EMBL" id="SMOG01000032">
    <property type="protein sequence ID" value="TDF72492.1"/>
    <property type="molecule type" value="Genomic_DNA"/>
</dbReference>
<organism evidence="1 2">
    <name type="scientific">Candidatus Syntrophosphaera thermopropionivorans</name>
    <dbReference type="NCBI Taxonomy" id="2593015"/>
    <lineage>
        <taxon>Bacteria</taxon>
        <taxon>Pseudomonadati</taxon>
        <taxon>Candidatus Cloacimonadota</taxon>
        <taxon>Candidatus Cloacimonadia</taxon>
        <taxon>Candidatus Cloacimonadales</taxon>
        <taxon>Candidatus Cloacimonadaceae</taxon>
        <taxon>Candidatus Syntrophosphaera</taxon>
    </lineage>
</organism>
<name>A0AC61QHR0_9BACT</name>
<evidence type="ECO:0000313" key="1">
    <source>
        <dbReference type="EMBL" id="TDF72492.1"/>
    </source>
</evidence>
<evidence type="ECO:0000313" key="2">
    <source>
        <dbReference type="Proteomes" id="UP000294588"/>
    </source>
</evidence>
<dbReference type="Proteomes" id="UP000294588">
    <property type="component" value="Unassembled WGS sequence"/>
</dbReference>
<keyword evidence="2" id="KW-1185">Reference proteome</keyword>
<reference evidence="1" key="1">
    <citation type="submission" date="2019-03" db="EMBL/GenBank/DDBJ databases">
        <title>Candidatus Syntrophosphaera thermopropionivorans: a novel player in syntrophic propionate oxidation during anaerobic digestion.</title>
        <authorList>
            <person name="Dyksma S."/>
        </authorList>
    </citation>
    <scope>NUCLEOTIDE SEQUENCE</scope>
    <source>
        <strain evidence="1">W5</strain>
    </source>
</reference>
<accession>A0AC61QHR0</accession>
<protein>
    <submittedName>
        <fullName evidence="1">NAD(P)-dependent oxidoreductase</fullName>
    </submittedName>
</protein>
<comment type="caution">
    <text evidence="1">The sequence shown here is derived from an EMBL/GenBank/DDBJ whole genome shotgun (WGS) entry which is preliminary data.</text>
</comment>
<gene>
    <name evidence="1" type="ORF">E0946_06775</name>
</gene>
<sequence>MQRLLITGVTGLIGRSVLNSILKEQLDYEITALIRPNTALERFSSFRSSVELAQIDLADTEKLYDYLKNNSFDLIMHIGALRGGRKFPRDIYIKANYYSTEQFVEHCQKHGSRFIYCSSVGVFGVIPKELPATNETERNPDSLYHWTKIESERIINQAVLKGLNAAILRPSITYGPGDYGFPYQMVKLVQKKLFPIINKRIWIHLCNVNTITRAFLWLLKNEYTPGLALNVADREPVQLRNLVDFISREIHGKNYNTILKLDRNLFALGESIARKLKNELWTSRFQLISHSWFYYVDNTYELMNLPPTFTIPDIRIIIDDILKK</sequence>